<dbReference type="STRING" id="1123404.SAMN02745784_00257"/>
<dbReference type="Proteomes" id="UP000184114">
    <property type="component" value="Unassembled WGS sequence"/>
</dbReference>
<protein>
    <submittedName>
        <fullName evidence="2">Stage III sporulation protein AG</fullName>
    </submittedName>
</protein>
<feature type="transmembrane region" description="Helical" evidence="1">
    <location>
        <begin position="20"/>
        <end position="42"/>
    </location>
</feature>
<reference evidence="3" key="1">
    <citation type="submission" date="2016-11" db="EMBL/GenBank/DDBJ databases">
        <authorList>
            <person name="Varghese N."/>
            <person name="Submissions S."/>
        </authorList>
    </citation>
    <scope>NUCLEOTIDE SEQUENCE [LARGE SCALE GENOMIC DNA]</scope>
    <source>
        <strain evidence="3">DSM 18095</strain>
    </source>
</reference>
<evidence type="ECO:0000313" key="3">
    <source>
        <dbReference type="Proteomes" id="UP000184114"/>
    </source>
</evidence>
<evidence type="ECO:0000256" key="1">
    <source>
        <dbReference type="SAM" id="Phobius"/>
    </source>
</evidence>
<dbReference type="AlphaFoldDB" id="A0A1M4SD29"/>
<name>A0A1M4SD29_9FIRM</name>
<evidence type="ECO:0000313" key="2">
    <source>
        <dbReference type="EMBL" id="SHE30101.1"/>
    </source>
</evidence>
<dbReference type="EMBL" id="FQTY01000001">
    <property type="protein sequence ID" value="SHE30101.1"/>
    <property type="molecule type" value="Genomic_DNA"/>
</dbReference>
<organism evidence="2 3">
    <name type="scientific">Tissierella praeacuta DSM 18095</name>
    <dbReference type="NCBI Taxonomy" id="1123404"/>
    <lineage>
        <taxon>Bacteria</taxon>
        <taxon>Bacillati</taxon>
        <taxon>Bacillota</taxon>
        <taxon>Tissierellia</taxon>
        <taxon>Tissierellales</taxon>
        <taxon>Tissierellaceae</taxon>
        <taxon>Tissierella</taxon>
    </lineage>
</organism>
<dbReference type="GeneID" id="90994949"/>
<keyword evidence="1" id="KW-0812">Transmembrane</keyword>
<keyword evidence="1" id="KW-0472">Membrane</keyword>
<proteinExistence type="predicted"/>
<gene>
    <name evidence="2" type="ORF">SAMN02745784_00257</name>
</gene>
<keyword evidence="3" id="KW-1185">Reference proteome</keyword>
<keyword evidence="1" id="KW-1133">Transmembrane helix</keyword>
<dbReference type="RefSeq" id="WP_072972026.1">
    <property type="nucleotide sequence ID" value="NZ_FQTY01000001.1"/>
</dbReference>
<accession>A0A1M4SD29</accession>
<sequence length="194" mass="21440">MNEILDKIKDALTKMNNKKFINNLFIILLISIIFLIVANVFFGSKTKSIDRATHNYIQDVNSSLESDYSSYLEKKLVDILSKLNGVGKVSVMITLENSVEKITATNTTKTTENTLENDSEGGTREIHREDLTTQVVTKGNDGSLLVVKEIKPTVQGVIVVAEGADDPKIKEMLYNGVKTVLGIKGNKVQVYSSK</sequence>